<evidence type="ECO:0000256" key="1">
    <source>
        <dbReference type="ARBA" id="ARBA00004571"/>
    </source>
</evidence>
<dbReference type="PANTHER" id="PTHR30069:SF29">
    <property type="entry name" value="HEMOGLOBIN AND HEMOGLOBIN-HAPTOGLOBIN-BINDING PROTEIN 1-RELATED"/>
    <property type="match status" value="1"/>
</dbReference>
<reference evidence="15 16" key="1">
    <citation type="submission" date="2020-07" db="EMBL/GenBank/DDBJ databases">
        <title>Genomic Encyclopedia of Type Strains, Phase IV (KMG-IV): sequencing the most valuable type-strain genomes for metagenomic binning, comparative biology and taxonomic classification.</title>
        <authorList>
            <person name="Goeker M."/>
        </authorList>
    </citation>
    <scope>NUCLEOTIDE SEQUENCE [LARGE SCALE GENOMIC DNA]</scope>
    <source>
        <strain evidence="15 16">DSM 17721</strain>
    </source>
</reference>
<dbReference type="PROSITE" id="PS01156">
    <property type="entry name" value="TONB_DEPENDENT_REC_2"/>
    <property type="match status" value="1"/>
</dbReference>
<feature type="chain" id="PRO_5030818861" evidence="12">
    <location>
        <begin position="25"/>
        <end position="630"/>
    </location>
</feature>
<evidence type="ECO:0000256" key="10">
    <source>
        <dbReference type="PROSITE-ProRule" id="PRU01360"/>
    </source>
</evidence>
<comment type="subcellular location">
    <subcellularLocation>
        <location evidence="1 10">Cell outer membrane</location>
        <topology evidence="1 10">Multi-pass membrane protein</topology>
    </subcellularLocation>
</comment>
<accession>A0A7W0C745</accession>
<comment type="caution">
    <text evidence="15">The sequence shown here is derived from an EMBL/GenBank/DDBJ whole genome shotgun (WGS) entry which is preliminary data.</text>
</comment>
<keyword evidence="3 10" id="KW-1134">Transmembrane beta strand</keyword>
<evidence type="ECO:0000256" key="2">
    <source>
        <dbReference type="ARBA" id="ARBA00022448"/>
    </source>
</evidence>
<organism evidence="15 16">
    <name type="scientific">Desulfosalsimonas propionicica</name>
    <dbReference type="NCBI Taxonomy" id="332175"/>
    <lineage>
        <taxon>Bacteria</taxon>
        <taxon>Pseudomonadati</taxon>
        <taxon>Thermodesulfobacteriota</taxon>
        <taxon>Desulfobacteria</taxon>
        <taxon>Desulfobacterales</taxon>
        <taxon>Desulfosalsimonadaceae</taxon>
        <taxon>Desulfosalsimonas</taxon>
    </lineage>
</organism>
<dbReference type="InterPro" id="IPR012910">
    <property type="entry name" value="Plug_dom"/>
</dbReference>
<evidence type="ECO:0000259" key="13">
    <source>
        <dbReference type="Pfam" id="PF00593"/>
    </source>
</evidence>
<keyword evidence="9 10" id="KW-0998">Cell outer membrane</keyword>
<evidence type="ECO:0000313" key="16">
    <source>
        <dbReference type="Proteomes" id="UP000525298"/>
    </source>
</evidence>
<evidence type="ECO:0000259" key="14">
    <source>
        <dbReference type="Pfam" id="PF07715"/>
    </source>
</evidence>
<dbReference type="AlphaFoldDB" id="A0A7W0C745"/>
<gene>
    <name evidence="15" type="ORF">HNR65_000696</name>
</gene>
<keyword evidence="16" id="KW-1185">Reference proteome</keyword>
<evidence type="ECO:0000313" key="15">
    <source>
        <dbReference type="EMBL" id="MBA2880389.1"/>
    </source>
</evidence>
<dbReference type="Proteomes" id="UP000525298">
    <property type="component" value="Unassembled WGS sequence"/>
</dbReference>
<dbReference type="PROSITE" id="PS52016">
    <property type="entry name" value="TONB_DEPENDENT_REC_3"/>
    <property type="match status" value="1"/>
</dbReference>
<dbReference type="RefSeq" id="WP_181550029.1">
    <property type="nucleotide sequence ID" value="NZ_JACDUS010000001.1"/>
</dbReference>
<sequence length="630" mass="71012">MGKKFLLILCFSILCICTQHSAHARSAHNATAMEDIVVTSERFPSPEKESPQFIQSFSAAELKRTGGNNVIDALRRIGGFSFQGYSPMGVKAGMGSSLSIRGVEGGELVLINGMPIQNSGNKNYELSNFSLENIERVEVMKGASSIQYGADAMSGAINIITKKNAVHKQTTASVEFGDYGYHNHHLQYLGPGVNVGFGYQHMNSIKRNDDFADNEYSDTRPLHRYSASVNANIAENLYFDGLASYVDSGYETYDATTGQVMDTNEQEQYEIFTNLRYETENARFKAFYKYGDEERKTYEYQPSKILDGISKNKHFNTGLSTDAKFDFLTAEVKTGFEYIHRAANFETGYGYHYRNDVAVFAIISKRFFQRLKIDLGMREQLIYADAAGEDQDEFTPSLGLNFRLNQSVNLFANAAKAFRAPSFNNLYYDSWLLKGNPELTPEKGWTYDAGVKFTNAWSKIRLSGFFMDYKDKIESYKGGGYPYEYFNAGTYESLGVDWNVDLFPFHGRDNWSSRISFYSSGTWCDPVAKDPDGSQYQTGPKFSSSAGAAYDGGMFSLALNFNYVTSRPDDLDDISTLDISGKYKLPKGYLTFGVDNVFDQEVEINGNKDTDNYVYYGMPRFFKIGYEVRF</sequence>
<dbReference type="CDD" id="cd01347">
    <property type="entry name" value="ligand_gated_channel"/>
    <property type="match status" value="1"/>
</dbReference>
<dbReference type="InterPro" id="IPR039426">
    <property type="entry name" value="TonB-dep_rcpt-like"/>
</dbReference>
<dbReference type="GO" id="GO:0044718">
    <property type="term" value="P:siderophore transmembrane transport"/>
    <property type="evidence" value="ECO:0007669"/>
    <property type="project" value="TreeGrafter"/>
</dbReference>
<dbReference type="Pfam" id="PF07715">
    <property type="entry name" value="Plug"/>
    <property type="match status" value="1"/>
</dbReference>
<dbReference type="GO" id="GO:0009279">
    <property type="term" value="C:cell outer membrane"/>
    <property type="evidence" value="ECO:0007669"/>
    <property type="project" value="UniProtKB-SubCell"/>
</dbReference>
<evidence type="ECO:0000256" key="3">
    <source>
        <dbReference type="ARBA" id="ARBA00022452"/>
    </source>
</evidence>
<dbReference type="GO" id="GO:0015344">
    <property type="term" value="F:siderophore uptake transmembrane transporter activity"/>
    <property type="evidence" value="ECO:0007669"/>
    <property type="project" value="TreeGrafter"/>
</dbReference>
<feature type="domain" description="TonB-dependent receptor-like beta-barrel" evidence="13">
    <location>
        <begin position="188"/>
        <end position="597"/>
    </location>
</feature>
<dbReference type="EMBL" id="JACDUS010000001">
    <property type="protein sequence ID" value="MBA2880389.1"/>
    <property type="molecule type" value="Genomic_DNA"/>
</dbReference>
<comment type="similarity">
    <text evidence="10 11">Belongs to the TonB-dependent receptor family.</text>
</comment>
<dbReference type="InterPro" id="IPR000531">
    <property type="entry name" value="Beta-barrel_TonB"/>
</dbReference>
<proteinExistence type="inferred from homology"/>
<keyword evidence="2 10" id="KW-0813">Transport</keyword>
<evidence type="ECO:0000256" key="9">
    <source>
        <dbReference type="ARBA" id="ARBA00023237"/>
    </source>
</evidence>
<evidence type="ECO:0000256" key="5">
    <source>
        <dbReference type="ARBA" id="ARBA00022729"/>
    </source>
</evidence>
<dbReference type="Gene3D" id="2.170.130.10">
    <property type="entry name" value="TonB-dependent receptor, plug domain"/>
    <property type="match status" value="1"/>
</dbReference>
<keyword evidence="7 10" id="KW-0472">Membrane</keyword>
<dbReference type="PANTHER" id="PTHR30069">
    <property type="entry name" value="TONB-DEPENDENT OUTER MEMBRANE RECEPTOR"/>
    <property type="match status" value="1"/>
</dbReference>
<evidence type="ECO:0000256" key="7">
    <source>
        <dbReference type="ARBA" id="ARBA00023136"/>
    </source>
</evidence>
<evidence type="ECO:0000256" key="6">
    <source>
        <dbReference type="ARBA" id="ARBA00023077"/>
    </source>
</evidence>
<dbReference type="SUPFAM" id="SSF56935">
    <property type="entry name" value="Porins"/>
    <property type="match status" value="1"/>
</dbReference>
<dbReference type="InterPro" id="IPR037066">
    <property type="entry name" value="Plug_dom_sf"/>
</dbReference>
<feature type="domain" description="TonB-dependent receptor plug" evidence="14">
    <location>
        <begin position="47"/>
        <end position="156"/>
    </location>
</feature>
<dbReference type="Gene3D" id="2.40.170.20">
    <property type="entry name" value="TonB-dependent receptor, beta-barrel domain"/>
    <property type="match status" value="1"/>
</dbReference>
<keyword evidence="6 11" id="KW-0798">TonB box</keyword>
<keyword evidence="8 15" id="KW-0675">Receptor</keyword>
<keyword evidence="5 12" id="KW-0732">Signal</keyword>
<evidence type="ECO:0000256" key="8">
    <source>
        <dbReference type="ARBA" id="ARBA00023170"/>
    </source>
</evidence>
<evidence type="ECO:0000256" key="4">
    <source>
        <dbReference type="ARBA" id="ARBA00022692"/>
    </source>
</evidence>
<keyword evidence="4 10" id="KW-0812">Transmembrane</keyword>
<dbReference type="Pfam" id="PF00593">
    <property type="entry name" value="TonB_dep_Rec_b-barrel"/>
    <property type="match status" value="1"/>
</dbReference>
<dbReference type="InterPro" id="IPR036942">
    <property type="entry name" value="Beta-barrel_TonB_sf"/>
</dbReference>
<name>A0A7W0C745_9BACT</name>
<feature type="signal peptide" evidence="12">
    <location>
        <begin position="1"/>
        <end position="24"/>
    </location>
</feature>
<evidence type="ECO:0000256" key="11">
    <source>
        <dbReference type="RuleBase" id="RU003357"/>
    </source>
</evidence>
<evidence type="ECO:0000256" key="12">
    <source>
        <dbReference type="SAM" id="SignalP"/>
    </source>
</evidence>
<protein>
    <submittedName>
        <fullName evidence="15">Iron complex outermembrane receptor protein</fullName>
    </submittedName>
</protein>
<dbReference type="InterPro" id="IPR010917">
    <property type="entry name" value="TonB_rcpt_CS"/>
</dbReference>